<proteinExistence type="predicted"/>
<sequence length="165" mass="19391">DITIQKIKTGFVLDTAVAAYFTSLTFLKIKFIISLEERIWHLKNLFLAIFLGGSRVRNSELALISYKYYPHSYGGIFPYHLYYYFSWLGCVISAKIYAFILIKIAKFKNYGKYLLIYIVVSIFRSYLYSPLALIRGSLIFSVIYLLFFGLSLILLYFRNKILKKY</sequence>
<keyword evidence="3" id="KW-1185">Reference proteome</keyword>
<feature type="non-terminal residue" evidence="2">
    <location>
        <position position="1"/>
    </location>
</feature>
<evidence type="ECO:0008006" key="4">
    <source>
        <dbReference type="Google" id="ProtNLM"/>
    </source>
</evidence>
<keyword evidence="1" id="KW-0812">Transmembrane</keyword>
<accession>A0ABS2G4Q0</accession>
<dbReference type="EMBL" id="JACJLT010000356">
    <property type="protein sequence ID" value="MBM6876399.1"/>
    <property type="molecule type" value="Genomic_DNA"/>
</dbReference>
<reference evidence="2 3" key="1">
    <citation type="journal article" date="2021" name="Sci. Rep.">
        <title>The distribution of antibiotic resistance genes in chicken gut microbiota commensals.</title>
        <authorList>
            <person name="Juricova H."/>
            <person name="Matiasovicova J."/>
            <person name="Kubasova T."/>
            <person name="Cejkova D."/>
            <person name="Rychlik I."/>
        </authorList>
    </citation>
    <scope>NUCLEOTIDE SEQUENCE [LARGE SCALE GENOMIC DNA]</scope>
    <source>
        <strain evidence="2 3">An425</strain>
    </source>
</reference>
<gene>
    <name evidence="2" type="ORF">H6A04_12295</name>
</gene>
<keyword evidence="1" id="KW-1133">Transmembrane helix</keyword>
<feature type="transmembrane region" description="Helical" evidence="1">
    <location>
        <begin position="138"/>
        <end position="157"/>
    </location>
</feature>
<evidence type="ECO:0000256" key="1">
    <source>
        <dbReference type="SAM" id="Phobius"/>
    </source>
</evidence>
<dbReference type="RefSeq" id="WP_204716984.1">
    <property type="nucleotide sequence ID" value="NZ_JACJLT010000356.1"/>
</dbReference>
<evidence type="ECO:0000313" key="3">
    <source>
        <dbReference type="Proteomes" id="UP000728968"/>
    </source>
</evidence>
<keyword evidence="1" id="KW-0472">Membrane</keyword>
<comment type="caution">
    <text evidence="2">The sequence shown here is derived from an EMBL/GenBank/DDBJ whole genome shotgun (WGS) entry which is preliminary data.</text>
</comment>
<feature type="transmembrane region" description="Helical" evidence="1">
    <location>
        <begin position="12"/>
        <end position="33"/>
    </location>
</feature>
<feature type="transmembrane region" description="Helical" evidence="1">
    <location>
        <begin position="114"/>
        <end position="132"/>
    </location>
</feature>
<protein>
    <recommendedName>
        <fullName evidence="4">O-antigen polysaccharide polymerase Wzy</fullName>
    </recommendedName>
</protein>
<organism evidence="2 3">
    <name type="scientific">Fusobacterium mortiferum</name>
    <dbReference type="NCBI Taxonomy" id="850"/>
    <lineage>
        <taxon>Bacteria</taxon>
        <taxon>Fusobacteriati</taxon>
        <taxon>Fusobacteriota</taxon>
        <taxon>Fusobacteriia</taxon>
        <taxon>Fusobacteriales</taxon>
        <taxon>Fusobacteriaceae</taxon>
        <taxon>Fusobacterium</taxon>
    </lineage>
</organism>
<dbReference type="Proteomes" id="UP000728968">
    <property type="component" value="Unassembled WGS sequence"/>
</dbReference>
<feature type="transmembrane region" description="Helical" evidence="1">
    <location>
        <begin position="81"/>
        <end position="102"/>
    </location>
</feature>
<evidence type="ECO:0000313" key="2">
    <source>
        <dbReference type="EMBL" id="MBM6876399.1"/>
    </source>
</evidence>
<name>A0ABS2G4Q0_FUSMR</name>